<keyword evidence="7" id="KW-1267">Proteomics identification</keyword>
<dbReference type="Gene3D" id="2.60.40.3210">
    <property type="entry name" value="Zona pellucida, ZP-N domain"/>
    <property type="match status" value="1"/>
</dbReference>
<dbReference type="RefSeq" id="NP_001007181.2">
    <property type="nucleotide sequence ID" value="NM_001007180.5"/>
</dbReference>
<accession>A0AB40ED81</accession>
<reference evidence="5" key="1">
    <citation type="journal article" date="2014" name="Cell Rep.">
        <title>The earliest transcribed zygotic genes are short, newly evolved, and different across species.</title>
        <authorList>
            <person name="Heyn P."/>
            <person name="Kircher M."/>
            <person name="Dahl A."/>
            <person name="Kelso J."/>
            <person name="Tomancak P."/>
            <person name="Kalinka A.T."/>
            <person name="Neugebauer K.M."/>
        </authorList>
    </citation>
    <scope>NUCLEOTIDE SEQUENCE</scope>
    <source>
        <strain evidence="5">Tuebingen</strain>
    </source>
</reference>
<dbReference type="SMART" id="SM00241">
    <property type="entry name" value="ZP"/>
    <property type="match status" value="1"/>
</dbReference>
<keyword evidence="4" id="KW-1185">Reference proteome</keyword>
<evidence type="ECO:0000313" key="4">
    <source>
        <dbReference type="Proteomes" id="UP000000437"/>
    </source>
</evidence>
<feature type="domain" description="ZP" evidence="3">
    <location>
        <begin position="26"/>
        <end position="265"/>
    </location>
</feature>
<reference evidence="5" key="4">
    <citation type="submission" date="2025-08" db="UniProtKB">
        <authorList>
            <consortium name="RefSeq"/>
        </authorList>
    </citation>
    <scope>IDENTIFICATION</scope>
    <source>
        <strain evidence="5">Tuebingen</strain>
    </source>
</reference>
<evidence type="ECO:0007829" key="7">
    <source>
        <dbReference type="PeptideAtlas" id="A0AB40ED81"/>
    </source>
</evidence>
<gene>
    <name evidence="5 6" type="primary">zp3f.1</name>
    <name evidence="5" type="synonym">si:ch211-14a17.7</name>
    <name evidence="5" type="synonym">si:zc14a17.7</name>
    <name evidence="5" type="synonym">ZPC1</name>
    <name evidence="5" type="synonym">zpc5-1</name>
</gene>
<evidence type="ECO:0000313" key="5">
    <source>
        <dbReference type="RefSeq" id="NP_001007181.2"/>
    </source>
</evidence>
<dbReference type="Gene3D" id="2.60.40.4100">
    <property type="entry name" value="Zona pellucida, ZP-C domain"/>
    <property type="match status" value="1"/>
</dbReference>
<dbReference type="KEGG" id="dre:368669"/>
<dbReference type="CTD" id="368669"/>
<reference evidence="5" key="3">
    <citation type="journal article" date="2018" name="Fish Physiol. Biochem.">
        <title>Bioinformatic analyses of zona pellucida genes in vertebrates and their expression in Nile tilapia.</title>
        <authorList>
            <person name="Wu T."/>
            <person name="Cheng Y."/>
            <person name="Liu Z."/>
            <person name="Tao W."/>
            <person name="Zheng S."/>
            <person name="Wang D."/>
        </authorList>
    </citation>
    <scope>NUCLEOTIDE SEQUENCE</scope>
    <source>
        <strain evidence="5">Tuebingen</strain>
    </source>
</reference>
<dbReference type="PROSITE" id="PS51034">
    <property type="entry name" value="ZP_2"/>
    <property type="match status" value="1"/>
</dbReference>
<protein>
    <submittedName>
        <fullName evidence="5">Zona pellucida glycoprotein 3f, tandem duplicate 1 precursor</fullName>
    </submittedName>
</protein>
<feature type="signal peptide" evidence="2 5">
    <location>
        <begin position="1"/>
        <end position="21"/>
    </location>
</feature>
<feature type="chain" id="PRO_5043058084" evidence="2 5">
    <location>
        <begin position="22"/>
        <end position="311"/>
    </location>
</feature>
<organism evidence="4 5">
    <name type="scientific">Danio rerio</name>
    <name type="common">Zebrafish</name>
    <name type="synonym">Brachydanio rerio</name>
    <dbReference type="NCBI Taxonomy" id="7955"/>
    <lineage>
        <taxon>Eukaryota</taxon>
        <taxon>Metazoa</taxon>
        <taxon>Chordata</taxon>
        <taxon>Craniata</taxon>
        <taxon>Vertebrata</taxon>
        <taxon>Euteleostomi</taxon>
        <taxon>Actinopterygii</taxon>
        <taxon>Neopterygii</taxon>
        <taxon>Teleostei</taxon>
        <taxon>Ostariophysi</taxon>
        <taxon>Cypriniformes</taxon>
        <taxon>Danionidae</taxon>
        <taxon>Danioninae</taxon>
        <taxon>Danio</taxon>
    </lineage>
</organism>
<dbReference type="AlphaFoldDB" id="A0AB40ED81"/>
<keyword evidence="1" id="KW-1015">Disulfide bond</keyword>
<dbReference type="InterPro" id="IPR055355">
    <property type="entry name" value="ZP-C"/>
</dbReference>
<dbReference type="GeneID" id="368669"/>
<evidence type="ECO:0000259" key="3">
    <source>
        <dbReference type="PROSITE" id="PS51034"/>
    </source>
</evidence>
<dbReference type="Pfam" id="PF00100">
    <property type="entry name" value="Zona_pellucida"/>
    <property type="match status" value="1"/>
</dbReference>
<dbReference type="PANTHER" id="PTHR11576:SF3">
    <property type="entry name" value="SI:CH211-14A17.6-RELATED"/>
    <property type="match status" value="1"/>
</dbReference>
<reference evidence="5" key="2">
    <citation type="journal article" date="2017" name="Development">
        <title>Translation repression by maternal RNA binding protein Zar1 is essential for early oogenesis in zebrafish.</title>
        <authorList>
            <person name="Miao L."/>
            <person name="Yuan Y."/>
            <person name="Cheng F."/>
            <person name="Fang J."/>
            <person name="Zhou F."/>
            <person name="Ma W."/>
            <person name="Jiang Y."/>
            <person name="Huang X."/>
            <person name="Wang Y."/>
            <person name="Shan L."/>
            <person name="Chen D."/>
            <person name="Zhang J."/>
        </authorList>
    </citation>
    <scope>NUCLEOTIDE SEQUENCE</scope>
    <source>
        <strain evidence="5">Tuebingen</strain>
    </source>
</reference>
<dbReference type="FunFam" id="2.60.40.4100:FF:000002">
    <property type="entry name" value="Zona pellucida sperm-binding protein 3"/>
    <property type="match status" value="1"/>
</dbReference>
<dbReference type="AGR" id="ZFIN:ZDB-GENE-030616-590"/>
<dbReference type="PANTHER" id="PTHR11576">
    <property type="entry name" value="ZONA PELLUCIDA SPERM-BINDING PROTEIN 3"/>
    <property type="match status" value="1"/>
</dbReference>
<proteinExistence type="evidence at protein level"/>
<evidence type="ECO:0000256" key="2">
    <source>
        <dbReference type="SAM" id="SignalP"/>
    </source>
</evidence>
<evidence type="ECO:0000256" key="1">
    <source>
        <dbReference type="ARBA" id="ARBA00023157"/>
    </source>
</evidence>
<dbReference type="Bgee" id="ENSDARG00000038720">
    <property type="expression patterns" value="Expressed in tail and 17 other cell types or tissues"/>
</dbReference>
<dbReference type="Proteomes" id="UP000000437">
    <property type="component" value="Chromosome 2"/>
</dbReference>
<dbReference type="InterPro" id="IPR001507">
    <property type="entry name" value="ZP_dom"/>
</dbReference>
<dbReference type="InterPro" id="IPR042235">
    <property type="entry name" value="ZP-C_dom"/>
</dbReference>
<evidence type="ECO:0000313" key="6">
    <source>
        <dbReference type="ZFIN" id="ZDB-GENE-030616-590"/>
    </source>
</evidence>
<keyword evidence="2 5" id="KW-0732">Signal</keyword>
<name>A0AB40ED81_DANRE</name>
<sequence precursor="true">MQSFLILVVLLCLAFSIVARAAITLNCGENSVSVQWSEVVSQIDPFLLRLGSCPPSRASVNAQGSEAVFHAEFGACDIRRLVTMGGIVFETEITSVAETVSYPVACVFERPKEWSPPLYDPLAFQTYGQGGLAFHLTLMNDDFSGLATSTTFSLGSTIPISASVEQLGHQPLILFLDECWATTTPILSPESLIHPLITNSGCLVDSKKTNSRFLPRNQLSEIRLGLQAFRFATGQDIYLHCRLVAWDPQALDSSKKACQYDSASSQWVLLDDPSQSSLCSCCDTSCQGTKKREITAGSSAISMLGPLVITK</sequence>
<dbReference type="ZFIN" id="ZDB-GENE-030616-590">
    <property type="gene designation" value="zp3f.1"/>
</dbReference>
<dbReference type="OMA" id="MRMATAD"/>